<dbReference type="InterPro" id="IPR036383">
    <property type="entry name" value="TSP1_rpt_sf"/>
</dbReference>
<dbReference type="SUPFAM" id="SSF82895">
    <property type="entry name" value="TSP-1 type 1 repeat"/>
    <property type="match status" value="1"/>
</dbReference>
<organism evidence="1 2">
    <name type="scientific">Mya arenaria</name>
    <name type="common">Soft-shell clam</name>
    <dbReference type="NCBI Taxonomy" id="6604"/>
    <lineage>
        <taxon>Eukaryota</taxon>
        <taxon>Metazoa</taxon>
        <taxon>Spiralia</taxon>
        <taxon>Lophotrochozoa</taxon>
        <taxon>Mollusca</taxon>
        <taxon>Bivalvia</taxon>
        <taxon>Autobranchia</taxon>
        <taxon>Heteroconchia</taxon>
        <taxon>Euheterodonta</taxon>
        <taxon>Imparidentia</taxon>
        <taxon>Neoheterodontei</taxon>
        <taxon>Myida</taxon>
        <taxon>Myoidea</taxon>
        <taxon>Myidae</taxon>
        <taxon>Mya</taxon>
    </lineage>
</organism>
<accession>A0ABY7G9Y1</accession>
<evidence type="ECO:0000313" key="1">
    <source>
        <dbReference type="EMBL" id="WAR31222.1"/>
    </source>
</evidence>
<protein>
    <submittedName>
        <fullName evidence="1">Uncharacterized protein</fullName>
    </submittedName>
</protein>
<dbReference type="PROSITE" id="PS50092">
    <property type="entry name" value="TSP1"/>
    <property type="match status" value="1"/>
</dbReference>
<keyword evidence="2" id="KW-1185">Reference proteome</keyword>
<proteinExistence type="predicted"/>
<sequence>MQKRIRSCTNPAPAFTGNHCFGEQSDYRVCNMQACVGVLCNLYLCTTEFGRQVGMRAKFLVEEKPSAGNDIATTQHHHYWDDTVTEARN</sequence>
<dbReference type="Pfam" id="PF00090">
    <property type="entry name" value="TSP_1"/>
    <property type="match status" value="1"/>
</dbReference>
<dbReference type="Gene3D" id="2.20.100.10">
    <property type="entry name" value="Thrombospondin type-1 (TSP1) repeat"/>
    <property type="match status" value="1"/>
</dbReference>
<name>A0ABY7G9Y1_MYAAR</name>
<evidence type="ECO:0000313" key="2">
    <source>
        <dbReference type="Proteomes" id="UP001164746"/>
    </source>
</evidence>
<gene>
    <name evidence="1" type="ORF">MAR_033764</name>
</gene>
<dbReference type="EMBL" id="CP111028">
    <property type="protein sequence ID" value="WAR31222.1"/>
    <property type="molecule type" value="Genomic_DNA"/>
</dbReference>
<dbReference type="InterPro" id="IPR000884">
    <property type="entry name" value="TSP1_rpt"/>
</dbReference>
<dbReference type="Proteomes" id="UP001164746">
    <property type="component" value="Chromosome 17"/>
</dbReference>
<reference evidence="1" key="1">
    <citation type="submission" date="2022-11" db="EMBL/GenBank/DDBJ databases">
        <title>Centuries of genome instability and evolution in soft-shell clam transmissible cancer (bioRxiv).</title>
        <authorList>
            <person name="Hart S.F.M."/>
            <person name="Yonemitsu M.A."/>
            <person name="Giersch R.M."/>
            <person name="Beal B.F."/>
            <person name="Arriagada G."/>
            <person name="Davis B.W."/>
            <person name="Ostrander E.A."/>
            <person name="Goff S.P."/>
            <person name="Metzger M.J."/>
        </authorList>
    </citation>
    <scope>NUCLEOTIDE SEQUENCE</scope>
    <source>
        <strain evidence="1">MELC-2E11</strain>
        <tissue evidence="1">Siphon/mantle</tissue>
    </source>
</reference>